<evidence type="ECO:0000259" key="1">
    <source>
        <dbReference type="Pfam" id="PF00578"/>
    </source>
</evidence>
<dbReference type="GO" id="GO:0016209">
    <property type="term" value="F:antioxidant activity"/>
    <property type="evidence" value="ECO:0007669"/>
    <property type="project" value="InterPro"/>
</dbReference>
<dbReference type="InterPro" id="IPR050553">
    <property type="entry name" value="Thioredoxin_ResA/DsbE_sf"/>
</dbReference>
<organism evidence="2 3">
    <name type="scientific">Draconibacterium sediminis</name>
    <dbReference type="NCBI Taxonomy" id="1544798"/>
    <lineage>
        <taxon>Bacteria</taxon>
        <taxon>Pseudomonadati</taxon>
        <taxon>Bacteroidota</taxon>
        <taxon>Bacteroidia</taxon>
        <taxon>Marinilabiliales</taxon>
        <taxon>Prolixibacteraceae</taxon>
        <taxon>Draconibacterium</taxon>
    </lineage>
</organism>
<dbReference type="InterPro" id="IPR000866">
    <property type="entry name" value="AhpC/TSA"/>
</dbReference>
<dbReference type="InterPro" id="IPR036249">
    <property type="entry name" value="Thioredoxin-like_sf"/>
</dbReference>
<sequence length="473" mass="53923">MNHSIRFLIILIAALSFSLNGRSTSIRCTNPEYANEELTFYAFADPISNNNKVAFTLKFNSEGTCEASIQIDEPFFTFSEFGIYRGMLLLEPGVSIDLKLPPLKKKSFADQKNPYFQPIAFWIYTNNGDMLNDKISRFEQKLNELTDRDFNALYFQQSEAAFNRLKAGIDEAFPEKGSESFELHKTLRLKLMEADIFRMSPEDYSAVFQSISPKFWGHQSFKTLFDKTFNKQLSFSAKAIGGAKVSAAVAGENISALLDFISTKYKLSGTMADLVLLKMLHDGFYSKEFPVKAIKNMIASKHFTGNRETKIREAAKNVAAKISFLEKGSEAPAICLSDISGKKLCTNNSQEKFKYIVFADVETVICQEHLKYLSRLNELFNKNLDIFVVLRNTDRAGIDSFFEENKVPATVLIDTENKTIAEYKVRSFPQCFLLNEKHQVVFDDAKAPLNGFEQQFGTWLRNELFMRQRNQAR</sequence>
<dbReference type="Proteomes" id="UP000032544">
    <property type="component" value="Unassembled WGS sequence"/>
</dbReference>
<dbReference type="Pfam" id="PF00578">
    <property type="entry name" value="AhpC-TSA"/>
    <property type="match status" value="1"/>
</dbReference>
<dbReference type="SUPFAM" id="SSF52833">
    <property type="entry name" value="Thioredoxin-like"/>
    <property type="match status" value="1"/>
</dbReference>
<gene>
    <name evidence="2" type="ORF">LH29_03515</name>
</gene>
<dbReference type="AlphaFoldDB" id="A0A0D8JC42"/>
<dbReference type="RefSeq" id="WP_045026105.1">
    <property type="nucleotide sequence ID" value="NZ_JRHC01000001.1"/>
</dbReference>
<evidence type="ECO:0000313" key="2">
    <source>
        <dbReference type="EMBL" id="KJF44560.1"/>
    </source>
</evidence>
<feature type="domain" description="Alkyl hydroperoxide reductase subunit C/ Thiol specific antioxidant" evidence="1">
    <location>
        <begin position="328"/>
        <end position="441"/>
    </location>
</feature>
<proteinExistence type="predicted"/>
<comment type="caution">
    <text evidence="2">The sequence shown here is derived from an EMBL/GenBank/DDBJ whole genome shotgun (WGS) entry which is preliminary data.</text>
</comment>
<dbReference type="EMBL" id="JRHC01000001">
    <property type="protein sequence ID" value="KJF44560.1"/>
    <property type="molecule type" value="Genomic_DNA"/>
</dbReference>
<dbReference type="OrthoDB" id="1097547at2"/>
<protein>
    <recommendedName>
        <fullName evidence="1">Alkyl hydroperoxide reductase subunit C/ Thiol specific antioxidant domain-containing protein</fullName>
    </recommendedName>
</protein>
<dbReference type="STRING" id="1544798.LH29_03515"/>
<dbReference type="PANTHER" id="PTHR42852:SF13">
    <property type="entry name" value="PROTEIN DIPZ"/>
    <property type="match status" value="1"/>
</dbReference>
<reference evidence="2 3" key="1">
    <citation type="submission" date="2014-09" db="EMBL/GenBank/DDBJ databases">
        <title>Draft Genome Sequence of Draconibacterium sp. JN14CK-3.</title>
        <authorList>
            <person name="Dong C."/>
            <person name="Lai Q."/>
            <person name="Shao Z."/>
        </authorList>
    </citation>
    <scope>NUCLEOTIDE SEQUENCE [LARGE SCALE GENOMIC DNA]</scope>
    <source>
        <strain evidence="2 3">JN14CK-3</strain>
    </source>
</reference>
<dbReference type="GO" id="GO:0016491">
    <property type="term" value="F:oxidoreductase activity"/>
    <property type="evidence" value="ECO:0007669"/>
    <property type="project" value="InterPro"/>
</dbReference>
<dbReference type="PANTHER" id="PTHR42852">
    <property type="entry name" value="THIOL:DISULFIDE INTERCHANGE PROTEIN DSBE"/>
    <property type="match status" value="1"/>
</dbReference>
<accession>A0A0D8JC42</accession>
<evidence type="ECO:0000313" key="3">
    <source>
        <dbReference type="Proteomes" id="UP000032544"/>
    </source>
</evidence>
<keyword evidence="3" id="KW-1185">Reference proteome</keyword>
<dbReference type="Gene3D" id="3.40.30.10">
    <property type="entry name" value="Glutaredoxin"/>
    <property type="match status" value="1"/>
</dbReference>
<name>A0A0D8JC42_9BACT</name>